<name>Q2QPF3_ORYSJ</name>
<feature type="region of interest" description="Disordered" evidence="2">
    <location>
        <begin position="198"/>
        <end position="224"/>
    </location>
</feature>
<gene>
    <name evidence="4" type="ordered locus">LOC_Os12g34670</name>
</gene>
<reference evidence="4" key="2">
    <citation type="submission" date="2005-04" db="EMBL/GenBank/DDBJ databases">
        <authorList>
            <person name="Buell C.R."/>
            <person name="Wing R.A."/>
            <person name="McCombie W.A."/>
            <person name="Ouyang S."/>
        </authorList>
    </citation>
    <scope>NUCLEOTIDE SEQUENCE</scope>
</reference>
<accession>Q2QPF3</accession>
<evidence type="ECO:0000256" key="1">
    <source>
        <dbReference type="PROSITE-ProRule" id="PRU00047"/>
    </source>
</evidence>
<dbReference type="GO" id="GO:0008270">
    <property type="term" value="F:zinc ion binding"/>
    <property type="evidence" value="ECO:0007669"/>
    <property type="project" value="UniProtKB-KW"/>
</dbReference>
<dbReference type="InterPro" id="IPR005213">
    <property type="entry name" value="HGWP_repeat"/>
</dbReference>
<keyword evidence="1" id="KW-0863">Zinc-finger</keyword>
<dbReference type="InterPro" id="IPR036875">
    <property type="entry name" value="Znf_CCHC_sf"/>
</dbReference>
<keyword evidence="1" id="KW-0862">Zinc</keyword>
<dbReference type="EMBL" id="DP000011">
    <property type="protein sequence ID" value="ABA98794.1"/>
    <property type="molecule type" value="Genomic_DNA"/>
</dbReference>
<dbReference type="AlphaFoldDB" id="Q2QPF3"/>
<evidence type="ECO:0000256" key="2">
    <source>
        <dbReference type="SAM" id="MobiDB-lite"/>
    </source>
</evidence>
<evidence type="ECO:0000313" key="4">
    <source>
        <dbReference type="EMBL" id="ABA98794.1"/>
    </source>
</evidence>
<dbReference type="SUPFAM" id="SSF57756">
    <property type="entry name" value="Retrovirus zinc finger-like domains"/>
    <property type="match status" value="1"/>
</dbReference>
<dbReference type="InterPro" id="IPR001878">
    <property type="entry name" value="Znf_CCHC"/>
</dbReference>
<feature type="domain" description="CCHC-type" evidence="3">
    <location>
        <begin position="183"/>
        <end position="199"/>
    </location>
</feature>
<proteinExistence type="predicted"/>
<feature type="compositionally biased region" description="Basic and acidic residues" evidence="2">
    <location>
        <begin position="203"/>
        <end position="218"/>
    </location>
</feature>
<reference evidence="4" key="1">
    <citation type="journal article" date="2005" name="BMC Biol.">
        <title>The sequence of rice chromosomes 11 and 12, rich in disease resistance genes and recent gene duplications.</title>
        <authorList>
            <consortium name="The rice chromosomes 11 and 12 sequencing consortia"/>
        </authorList>
    </citation>
    <scope>NUCLEOTIDE SEQUENCE [LARGE SCALE GENOMIC DNA]</scope>
</reference>
<keyword evidence="1" id="KW-0479">Metal-binding</keyword>
<protein>
    <submittedName>
        <fullName evidence="4">Zinc knuckle family protein</fullName>
    </submittedName>
</protein>
<sequence>MPTGALAYTDWMVTPPLLGVYIFTDWLASVAADWCLCLHGWPIMPPLLGVYDFTLGLPPSPPTGVSAYTADLLCRRWWASSLSPSTAFVAADRIQIQICIKGIHGFKLISYALGMDQSEHHHRLAVAAAEWRGRQLWRSDRRFNTGQTGGIQSFEEEDLVLLSNKFSRAMKNVRNRKRGEPNRCFECGALDHLRSHCPKLGRGKKEDDGRVKDDDVNKKKNMKEKEKKKHCMRWLIQELIKVFDEPEDEDESKGKQVVDLAFIARNASSDVDESDDDNEEKLSYDQLEYAAYKFAKKLQTCSIALDEKEHTIEILNAEIARLKSLIPNDDNCQSCEVLFSEINALRDVNSINCKKLEFEIEKSKRKQKGLLDACKNCATLTQEVSYLKSSLHRFSDGKKNLNMILDQSKVSTHSRGLGFDPYAHHTRYPPTVLGVARRGEILIETEPKNTVFKSAGIMSSLNASSSKSNVMNAKPSVDAKPSISKPSNRTEPTICQATILLFSRIHAVFKTIYFTNLS</sequence>
<dbReference type="GO" id="GO:0003676">
    <property type="term" value="F:nucleic acid binding"/>
    <property type="evidence" value="ECO:0007669"/>
    <property type="project" value="InterPro"/>
</dbReference>
<dbReference type="Pfam" id="PF03578">
    <property type="entry name" value="HGWP"/>
    <property type="match status" value="1"/>
</dbReference>
<dbReference type="PROSITE" id="PS50158">
    <property type="entry name" value="ZF_CCHC"/>
    <property type="match status" value="1"/>
</dbReference>
<reference evidence="4" key="3">
    <citation type="submission" date="2006-01" db="EMBL/GenBank/DDBJ databases">
        <authorList>
            <person name="Buell R."/>
        </authorList>
    </citation>
    <scope>NUCLEOTIDE SEQUENCE</scope>
</reference>
<feature type="region of interest" description="Disordered" evidence="2">
    <location>
        <begin position="469"/>
        <end position="489"/>
    </location>
</feature>
<evidence type="ECO:0000259" key="3">
    <source>
        <dbReference type="PROSITE" id="PS50158"/>
    </source>
</evidence>
<organism evidence="4">
    <name type="scientific">Oryza sativa subsp. japonica</name>
    <name type="common">Rice</name>
    <dbReference type="NCBI Taxonomy" id="39947"/>
    <lineage>
        <taxon>Eukaryota</taxon>
        <taxon>Viridiplantae</taxon>
        <taxon>Streptophyta</taxon>
        <taxon>Embryophyta</taxon>
        <taxon>Tracheophyta</taxon>
        <taxon>Spermatophyta</taxon>
        <taxon>Magnoliopsida</taxon>
        <taxon>Liliopsida</taxon>
        <taxon>Poales</taxon>
        <taxon>Poaceae</taxon>
        <taxon>BOP clade</taxon>
        <taxon>Oryzoideae</taxon>
        <taxon>Oryzeae</taxon>
        <taxon>Oryzinae</taxon>
        <taxon>Oryza</taxon>
        <taxon>Oryza sativa</taxon>
    </lineage>
</organism>